<comment type="caution">
    <text evidence="2">The sequence shown here is derived from an EMBL/GenBank/DDBJ whole genome shotgun (WGS) entry which is preliminary data.</text>
</comment>
<dbReference type="STRING" id="1004156.AYP45_18090"/>
<feature type="transmembrane region" description="Helical" evidence="1">
    <location>
        <begin position="20"/>
        <end position="43"/>
    </location>
</feature>
<sequence>MSRSGSRDRLDSPALDSGELIWWSCIVAKYGATFLFLLIPACLLQYPVTTEIGRYALLMGESIFHGFIRLNRWFGIFLWLLMTRSFLWFGAFVSAGGTAMAALTHR</sequence>
<protein>
    <submittedName>
        <fullName evidence="2">Uncharacterized protein</fullName>
    </submittedName>
</protein>
<evidence type="ECO:0000256" key="1">
    <source>
        <dbReference type="SAM" id="Phobius"/>
    </source>
</evidence>
<proteinExistence type="predicted"/>
<accession>A0A1V4AP22</accession>
<keyword evidence="1" id="KW-1133">Transmembrane helix</keyword>
<evidence type="ECO:0000313" key="3">
    <source>
        <dbReference type="Proteomes" id="UP000189681"/>
    </source>
</evidence>
<organism evidence="2 3">
    <name type="scientific">Candidatus Brocadia carolinensis</name>
    <dbReference type="NCBI Taxonomy" id="1004156"/>
    <lineage>
        <taxon>Bacteria</taxon>
        <taxon>Pseudomonadati</taxon>
        <taxon>Planctomycetota</taxon>
        <taxon>Candidatus Brocadiia</taxon>
        <taxon>Candidatus Brocadiales</taxon>
        <taxon>Candidatus Brocadiaceae</taxon>
        <taxon>Candidatus Brocadia</taxon>
    </lineage>
</organism>
<dbReference type="Proteomes" id="UP000189681">
    <property type="component" value="Unassembled WGS sequence"/>
</dbReference>
<keyword evidence="1" id="KW-0812">Transmembrane</keyword>
<dbReference type="NCBIfam" id="NF037982">
    <property type="entry name" value="Nramp_1"/>
    <property type="match status" value="1"/>
</dbReference>
<reference evidence="2 3" key="1">
    <citation type="journal article" date="2017" name="Water Res.">
        <title>Discovery and metagenomic analysis of an anammox bacterial enrichment related to Candidatus "Brocadia caroliniensis" in a full-scale glycerol-fed nitritation-denitritation separate centrate treatment process.</title>
        <authorList>
            <person name="Park H."/>
            <person name="Brotto A.C."/>
            <person name="van Loosdrecht M.C."/>
            <person name="Chandran K."/>
        </authorList>
    </citation>
    <scope>NUCLEOTIDE SEQUENCE [LARGE SCALE GENOMIC DNA]</scope>
    <source>
        <strain evidence="2">26THWARD</strain>
    </source>
</reference>
<keyword evidence="1" id="KW-0472">Membrane</keyword>
<dbReference type="AlphaFoldDB" id="A0A1V4AP22"/>
<evidence type="ECO:0000313" key="2">
    <source>
        <dbReference type="EMBL" id="OOP54854.1"/>
    </source>
</evidence>
<gene>
    <name evidence="2" type="ORF">AYP45_18090</name>
</gene>
<name>A0A1V4AP22_9BACT</name>
<dbReference type="EMBL" id="AYTS01000208">
    <property type="protein sequence ID" value="OOP54854.1"/>
    <property type="molecule type" value="Genomic_DNA"/>
</dbReference>